<gene>
    <name evidence="2" type="ORF">GWC95_05095</name>
</gene>
<accession>A0ABW9ZRZ1</accession>
<sequence length="131" mass="15031">MQLGFYKKYFLCTVLLFITEVLIALYVHDRFVRPYVGDYLVVILIYCFIRSFVKMPVLPTALAVLVFSFLIETLQYFNIVEILGLEKIEIARIVIGTGFSLWDLLAYTCGIVTVIALEQKKGSTLQQPPLR</sequence>
<dbReference type="InterPro" id="IPR021257">
    <property type="entry name" value="DUF2809"/>
</dbReference>
<evidence type="ECO:0000313" key="3">
    <source>
        <dbReference type="Proteomes" id="UP000753802"/>
    </source>
</evidence>
<evidence type="ECO:0000313" key="2">
    <source>
        <dbReference type="EMBL" id="NCI49290.1"/>
    </source>
</evidence>
<feature type="transmembrane region" description="Helical" evidence="1">
    <location>
        <begin position="90"/>
        <end position="117"/>
    </location>
</feature>
<keyword evidence="3" id="KW-1185">Reference proteome</keyword>
<feature type="transmembrane region" description="Helical" evidence="1">
    <location>
        <begin position="34"/>
        <end position="53"/>
    </location>
</feature>
<feature type="transmembrane region" description="Helical" evidence="1">
    <location>
        <begin position="9"/>
        <end position="28"/>
    </location>
</feature>
<keyword evidence="1" id="KW-1133">Transmembrane helix</keyword>
<name>A0ABW9ZRZ1_9BACT</name>
<dbReference type="Proteomes" id="UP000753802">
    <property type="component" value="Unassembled WGS sequence"/>
</dbReference>
<keyword evidence="1" id="KW-0812">Transmembrane</keyword>
<proteinExistence type="predicted"/>
<dbReference type="Pfam" id="PF10990">
    <property type="entry name" value="DUF2809"/>
    <property type="match status" value="1"/>
</dbReference>
<protein>
    <submittedName>
        <fullName evidence="2">DUF2809 domain-containing protein</fullName>
    </submittedName>
</protein>
<keyword evidence="1" id="KW-0472">Membrane</keyword>
<evidence type="ECO:0000256" key="1">
    <source>
        <dbReference type="SAM" id="Phobius"/>
    </source>
</evidence>
<dbReference type="EMBL" id="JAACJS010000006">
    <property type="protein sequence ID" value="NCI49290.1"/>
    <property type="molecule type" value="Genomic_DNA"/>
</dbReference>
<dbReference type="RefSeq" id="WP_161817619.1">
    <property type="nucleotide sequence ID" value="NZ_JAACJS010000006.1"/>
</dbReference>
<comment type="caution">
    <text evidence="2">The sequence shown here is derived from an EMBL/GenBank/DDBJ whole genome shotgun (WGS) entry which is preliminary data.</text>
</comment>
<reference evidence="2 3" key="1">
    <citation type="submission" date="2020-01" db="EMBL/GenBank/DDBJ databases">
        <title>Genome analysis.</title>
        <authorList>
            <person name="Wu S."/>
            <person name="Wang G."/>
        </authorList>
    </citation>
    <scope>NUCLEOTIDE SEQUENCE [LARGE SCALE GENOMIC DNA]</scope>
    <source>
        <strain evidence="2 3">SYL130</strain>
    </source>
</reference>
<organism evidence="2 3">
    <name type="scientific">Sediminibacterium roseum</name>
    <dbReference type="NCBI Taxonomy" id="1978412"/>
    <lineage>
        <taxon>Bacteria</taxon>
        <taxon>Pseudomonadati</taxon>
        <taxon>Bacteroidota</taxon>
        <taxon>Chitinophagia</taxon>
        <taxon>Chitinophagales</taxon>
        <taxon>Chitinophagaceae</taxon>
        <taxon>Sediminibacterium</taxon>
    </lineage>
</organism>
<feature type="transmembrane region" description="Helical" evidence="1">
    <location>
        <begin position="60"/>
        <end position="78"/>
    </location>
</feature>